<evidence type="ECO:0000256" key="5">
    <source>
        <dbReference type="ARBA" id="ARBA00022475"/>
    </source>
</evidence>
<dbReference type="OrthoDB" id="9809799at2"/>
<dbReference type="PANTHER" id="PTHR30614:SF20">
    <property type="entry name" value="GLUTAMINE TRANSPORT SYSTEM PERMEASE PROTEIN GLNP"/>
    <property type="match status" value="1"/>
</dbReference>
<comment type="similarity">
    <text evidence="3">Belongs to the binding-protein-dependent transport system permease family. HisMQ subfamily.</text>
</comment>
<evidence type="ECO:0000313" key="12">
    <source>
        <dbReference type="EMBL" id="QEX15920.1"/>
    </source>
</evidence>
<feature type="transmembrane region" description="Helical" evidence="10">
    <location>
        <begin position="65"/>
        <end position="85"/>
    </location>
</feature>
<feature type="transmembrane region" description="Helical" evidence="10">
    <location>
        <begin position="24"/>
        <end position="45"/>
    </location>
</feature>
<dbReference type="PANTHER" id="PTHR30614">
    <property type="entry name" value="MEMBRANE COMPONENT OF AMINO ACID ABC TRANSPORTER"/>
    <property type="match status" value="1"/>
</dbReference>
<evidence type="ECO:0000256" key="6">
    <source>
        <dbReference type="ARBA" id="ARBA00022692"/>
    </source>
</evidence>
<dbReference type="PROSITE" id="PS50928">
    <property type="entry name" value="ABC_TM1"/>
    <property type="match status" value="1"/>
</dbReference>
<feature type="transmembrane region" description="Helical" evidence="10">
    <location>
        <begin position="239"/>
        <end position="257"/>
    </location>
</feature>
<sequence length="371" mass="40668">MSSDTATESARVPRRRVATPPKDAVTWATIALAGALAVIVATWWLRSILQQVLVDLQVSGTIGETILLVCSVASFVLLLPAYKALLAARRGRAARLQGDIIAARVQGAAARTWCWYTFGYAVAVLLVLAIALFIVLNDIAVGRTFFFLPLIFDSFGLVFNAFWVNVFIFCVAEVFVLIWGLVVAIARLIPGEPGRPIRMIATAYIDVFRGLPAIISIYLVGFGLPLTGLPIIRDFPLEWYAILALTLTYGAYVAEVYRAGIESIHQSQTAAARSLGLSYAQTLRYVVIPQAIRRIIPPLLNDFISLQKDTALVNVIGAIDAFNQAKIVASNHFNLSSVTTVAFLFVIITIPQARFVDRMIERDQRRTRAAG</sequence>
<evidence type="ECO:0000313" key="13">
    <source>
        <dbReference type="Proteomes" id="UP000326202"/>
    </source>
</evidence>
<organism evidence="12 13">
    <name type="scientific">Hypericibacter terrae</name>
    <dbReference type="NCBI Taxonomy" id="2602015"/>
    <lineage>
        <taxon>Bacteria</taxon>
        <taxon>Pseudomonadati</taxon>
        <taxon>Pseudomonadota</taxon>
        <taxon>Alphaproteobacteria</taxon>
        <taxon>Rhodospirillales</taxon>
        <taxon>Dongiaceae</taxon>
        <taxon>Hypericibacter</taxon>
    </lineage>
</organism>
<keyword evidence="8 10" id="KW-1133">Transmembrane helix</keyword>
<keyword evidence="13" id="KW-1185">Reference proteome</keyword>
<dbReference type="GO" id="GO:0043190">
    <property type="term" value="C:ATP-binding cassette (ABC) transporter complex"/>
    <property type="evidence" value="ECO:0007669"/>
    <property type="project" value="InterPro"/>
</dbReference>
<dbReference type="CDD" id="cd06261">
    <property type="entry name" value="TM_PBP2"/>
    <property type="match status" value="1"/>
</dbReference>
<dbReference type="Gene3D" id="1.10.3720.10">
    <property type="entry name" value="MetI-like"/>
    <property type="match status" value="1"/>
</dbReference>
<name>A0A5J6MI48_9PROT</name>
<keyword evidence="6 10" id="KW-0812">Transmembrane</keyword>
<feature type="domain" description="ABC transmembrane type-1" evidence="11">
    <location>
        <begin position="162"/>
        <end position="356"/>
    </location>
</feature>
<dbReference type="KEGG" id="htq:FRZ44_12090"/>
<dbReference type="AlphaFoldDB" id="A0A5J6MI48"/>
<keyword evidence="5" id="KW-1003">Cell membrane</keyword>
<reference evidence="12 13" key="1">
    <citation type="submission" date="2019-08" db="EMBL/GenBank/DDBJ databases">
        <title>Hyperibacter terrae gen. nov., sp. nov. and Hyperibacter viscosus sp. nov., two new members in the family Rhodospirillaceae isolated from the rhizosphere of Hypericum perforatum.</title>
        <authorList>
            <person name="Noviana Z."/>
        </authorList>
    </citation>
    <scope>NUCLEOTIDE SEQUENCE [LARGE SCALE GENOMIC DNA]</scope>
    <source>
        <strain evidence="12 13">R5913</strain>
    </source>
</reference>
<dbReference type="GO" id="GO:0006865">
    <property type="term" value="P:amino acid transport"/>
    <property type="evidence" value="ECO:0007669"/>
    <property type="project" value="UniProtKB-KW"/>
</dbReference>
<evidence type="ECO:0000256" key="2">
    <source>
        <dbReference type="ARBA" id="ARBA00004429"/>
    </source>
</evidence>
<evidence type="ECO:0000256" key="1">
    <source>
        <dbReference type="ARBA" id="ARBA00003159"/>
    </source>
</evidence>
<proteinExistence type="inferred from homology"/>
<dbReference type="EMBL" id="CP042906">
    <property type="protein sequence ID" value="QEX15920.1"/>
    <property type="molecule type" value="Genomic_DNA"/>
</dbReference>
<keyword evidence="9 10" id="KW-0472">Membrane</keyword>
<accession>A0A5J6MI48</accession>
<dbReference type="Pfam" id="PF00528">
    <property type="entry name" value="BPD_transp_1"/>
    <property type="match status" value="1"/>
</dbReference>
<feature type="transmembrane region" description="Helical" evidence="10">
    <location>
        <begin position="156"/>
        <end position="189"/>
    </location>
</feature>
<gene>
    <name evidence="12" type="ORF">FRZ44_12090</name>
</gene>
<evidence type="ECO:0000256" key="8">
    <source>
        <dbReference type="ARBA" id="ARBA00022989"/>
    </source>
</evidence>
<evidence type="ECO:0000259" key="11">
    <source>
        <dbReference type="PROSITE" id="PS50928"/>
    </source>
</evidence>
<dbReference type="SUPFAM" id="SSF161098">
    <property type="entry name" value="MetI-like"/>
    <property type="match status" value="1"/>
</dbReference>
<comment type="subcellular location">
    <subcellularLocation>
        <location evidence="2">Cell inner membrane</location>
        <topology evidence="2">Multi-pass membrane protein</topology>
    </subcellularLocation>
    <subcellularLocation>
        <location evidence="10">Cell membrane</location>
        <topology evidence="10">Multi-pass membrane protein</topology>
    </subcellularLocation>
</comment>
<comment type="function">
    <text evidence="1">Part of the binding-protein-dependent transport system for glutamine; probably responsible for the translocation of the substrate across the membrane.</text>
</comment>
<dbReference type="NCBIfam" id="TIGR01726">
    <property type="entry name" value="HEQRo_perm_3TM"/>
    <property type="match status" value="1"/>
</dbReference>
<dbReference type="Proteomes" id="UP000326202">
    <property type="component" value="Chromosome"/>
</dbReference>
<dbReference type="InterPro" id="IPR043429">
    <property type="entry name" value="ArtM/GltK/GlnP/TcyL/YhdX-like"/>
</dbReference>
<keyword evidence="4 10" id="KW-0813">Transport</keyword>
<dbReference type="GO" id="GO:0022857">
    <property type="term" value="F:transmembrane transporter activity"/>
    <property type="evidence" value="ECO:0007669"/>
    <property type="project" value="InterPro"/>
</dbReference>
<feature type="transmembrane region" description="Helical" evidence="10">
    <location>
        <begin position="113"/>
        <end position="136"/>
    </location>
</feature>
<protein>
    <recommendedName>
        <fullName evidence="11">ABC transmembrane type-1 domain-containing protein</fullName>
    </recommendedName>
</protein>
<evidence type="ECO:0000256" key="9">
    <source>
        <dbReference type="ARBA" id="ARBA00023136"/>
    </source>
</evidence>
<dbReference type="InterPro" id="IPR000515">
    <property type="entry name" value="MetI-like"/>
</dbReference>
<dbReference type="InterPro" id="IPR010065">
    <property type="entry name" value="AA_ABC_transptr_permease_3TM"/>
</dbReference>
<keyword evidence="7" id="KW-0029">Amino-acid transport</keyword>
<dbReference type="InterPro" id="IPR035906">
    <property type="entry name" value="MetI-like_sf"/>
</dbReference>
<evidence type="ECO:0000256" key="7">
    <source>
        <dbReference type="ARBA" id="ARBA00022970"/>
    </source>
</evidence>
<evidence type="ECO:0000256" key="10">
    <source>
        <dbReference type="RuleBase" id="RU363032"/>
    </source>
</evidence>
<feature type="transmembrane region" description="Helical" evidence="10">
    <location>
        <begin position="210"/>
        <end position="233"/>
    </location>
</feature>
<evidence type="ECO:0000256" key="3">
    <source>
        <dbReference type="ARBA" id="ARBA00010072"/>
    </source>
</evidence>
<evidence type="ECO:0000256" key="4">
    <source>
        <dbReference type="ARBA" id="ARBA00022448"/>
    </source>
</evidence>
<dbReference type="RefSeq" id="WP_151176335.1">
    <property type="nucleotide sequence ID" value="NZ_CP042906.1"/>
</dbReference>